<evidence type="ECO:0000256" key="2">
    <source>
        <dbReference type="SAM" id="SignalP"/>
    </source>
</evidence>
<protein>
    <submittedName>
        <fullName evidence="3">Uncharacterized protein</fullName>
    </submittedName>
</protein>
<keyword evidence="1" id="KW-0812">Transmembrane</keyword>
<accession>A0ABT6ZTI6</accession>
<comment type="caution">
    <text evidence="3">The sequence shown here is derived from an EMBL/GenBank/DDBJ whole genome shotgun (WGS) entry which is preliminary data.</text>
</comment>
<gene>
    <name evidence="3" type="ORF">NMN56_008300</name>
</gene>
<proteinExistence type="predicted"/>
<dbReference type="RefSeq" id="WP_274044338.1">
    <property type="nucleotide sequence ID" value="NZ_JANCPR020000006.1"/>
</dbReference>
<evidence type="ECO:0000313" key="3">
    <source>
        <dbReference type="EMBL" id="MDJ1131951.1"/>
    </source>
</evidence>
<dbReference type="EMBL" id="JANCPR020000006">
    <property type="protein sequence ID" value="MDJ1131951.1"/>
    <property type="molecule type" value="Genomic_DNA"/>
</dbReference>
<sequence>MRRKPTPHLPRPPASLAAAALVAALVAALLSAATAPAAASGPGRSVLPRHMPSCAGGTGHAVFAQPCAHGPGALSATHGAPRAHPVTGRQLAAASGSVAASAAQLPALGAALAGAGLVLLGLARHIRKTR</sequence>
<feature type="chain" id="PRO_5047413210" evidence="2">
    <location>
        <begin position="40"/>
        <end position="130"/>
    </location>
</feature>
<dbReference type="Proteomes" id="UP001214441">
    <property type="component" value="Unassembled WGS sequence"/>
</dbReference>
<keyword evidence="4" id="KW-1185">Reference proteome</keyword>
<feature type="transmembrane region" description="Helical" evidence="1">
    <location>
        <begin position="105"/>
        <end position="123"/>
    </location>
</feature>
<keyword evidence="2" id="KW-0732">Signal</keyword>
<keyword evidence="1" id="KW-0472">Membrane</keyword>
<keyword evidence="1" id="KW-1133">Transmembrane helix</keyword>
<reference evidence="3 4" key="1">
    <citation type="submission" date="2023-05" db="EMBL/GenBank/DDBJ databases">
        <title>Streptantibioticus silvisoli sp. nov., acidotolerant actinomycetes 1 from pine litter.</title>
        <authorList>
            <person name="Swiecimska M."/>
            <person name="Golinska P."/>
            <person name="Sangal V."/>
            <person name="Wachnowicz B."/>
            <person name="Goodfellow M."/>
        </authorList>
    </citation>
    <scope>NUCLEOTIDE SEQUENCE [LARGE SCALE GENOMIC DNA]</scope>
    <source>
        <strain evidence="3 4">DSM 42109</strain>
    </source>
</reference>
<name>A0ABT6ZTI6_9ACTN</name>
<evidence type="ECO:0000256" key="1">
    <source>
        <dbReference type="SAM" id="Phobius"/>
    </source>
</evidence>
<evidence type="ECO:0000313" key="4">
    <source>
        <dbReference type="Proteomes" id="UP001214441"/>
    </source>
</evidence>
<organism evidence="3 4">
    <name type="scientific">Streptomyces iconiensis</name>
    <dbReference type="NCBI Taxonomy" id="1384038"/>
    <lineage>
        <taxon>Bacteria</taxon>
        <taxon>Bacillati</taxon>
        <taxon>Actinomycetota</taxon>
        <taxon>Actinomycetes</taxon>
        <taxon>Kitasatosporales</taxon>
        <taxon>Streptomycetaceae</taxon>
        <taxon>Streptomyces</taxon>
    </lineage>
</organism>
<feature type="signal peptide" evidence="2">
    <location>
        <begin position="1"/>
        <end position="39"/>
    </location>
</feature>